<dbReference type="AlphaFoldDB" id="L1JQR0"/>
<evidence type="ECO:0000313" key="2">
    <source>
        <dbReference type="EMBL" id="EKX50629.1"/>
    </source>
</evidence>
<reference evidence="2 4" key="1">
    <citation type="journal article" date="2012" name="Nature">
        <title>Algal genomes reveal evolutionary mosaicism and the fate of nucleomorphs.</title>
        <authorList>
            <consortium name="DOE Joint Genome Institute"/>
            <person name="Curtis B.A."/>
            <person name="Tanifuji G."/>
            <person name="Burki F."/>
            <person name="Gruber A."/>
            <person name="Irimia M."/>
            <person name="Maruyama S."/>
            <person name="Arias M.C."/>
            <person name="Ball S.G."/>
            <person name="Gile G.H."/>
            <person name="Hirakawa Y."/>
            <person name="Hopkins J.F."/>
            <person name="Kuo A."/>
            <person name="Rensing S.A."/>
            <person name="Schmutz J."/>
            <person name="Symeonidi A."/>
            <person name="Elias M."/>
            <person name="Eveleigh R.J."/>
            <person name="Herman E.K."/>
            <person name="Klute M.J."/>
            <person name="Nakayama T."/>
            <person name="Obornik M."/>
            <person name="Reyes-Prieto A."/>
            <person name="Armbrust E.V."/>
            <person name="Aves S.J."/>
            <person name="Beiko R.G."/>
            <person name="Coutinho P."/>
            <person name="Dacks J.B."/>
            <person name="Durnford D.G."/>
            <person name="Fast N.M."/>
            <person name="Green B.R."/>
            <person name="Grisdale C.J."/>
            <person name="Hempel F."/>
            <person name="Henrissat B."/>
            <person name="Hoppner M.P."/>
            <person name="Ishida K."/>
            <person name="Kim E."/>
            <person name="Koreny L."/>
            <person name="Kroth P.G."/>
            <person name="Liu Y."/>
            <person name="Malik S.B."/>
            <person name="Maier U.G."/>
            <person name="McRose D."/>
            <person name="Mock T."/>
            <person name="Neilson J.A."/>
            <person name="Onodera N.T."/>
            <person name="Poole A.M."/>
            <person name="Pritham E.J."/>
            <person name="Richards T.A."/>
            <person name="Rocap G."/>
            <person name="Roy S.W."/>
            <person name="Sarai C."/>
            <person name="Schaack S."/>
            <person name="Shirato S."/>
            <person name="Slamovits C.H."/>
            <person name="Spencer D.F."/>
            <person name="Suzuki S."/>
            <person name="Worden A.Z."/>
            <person name="Zauner S."/>
            <person name="Barry K."/>
            <person name="Bell C."/>
            <person name="Bharti A.K."/>
            <person name="Crow J.A."/>
            <person name="Grimwood J."/>
            <person name="Kramer R."/>
            <person name="Lindquist E."/>
            <person name="Lucas S."/>
            <person name="Salamov A."/>
            <person name="McFadden G.I."/>
            <person name="Lane C.E."/>
            <person name="Keeling P.J."/>
            <person name="Gray M.W."/>
            <person name="Grigoriev I.V."/>
            <person name="Archibald J.M."/>
        </authorList>
    </citation>
    <scope>NUCLEOTIDE SEQUENCE</scope>
    <source>
        <strain evidence="2 4">CCMP2712</strain>
    </source>
</reference>
<dbReference type="RefSeq" id="XP_005837609.1">
    <property type="nucleotide sequence ID" value="XM_005837552.1"/>
</dbReference>
<evidence type="ECO:0000256" key="1">
    <source>
        <dbReference type="SAM" id="MobiDB-lite"/>
    </source>
</evidence>
<keyword evidence="4" id="KW-1185">Reference proteome</keyword>
<sequence length="487" mass="54699">MRGTGTKRSGREHSNGDRKPEDEQRKKIRQGKATERAAQKKLIDRLDTLVPVAAVPGRFLNGGLRSKRTTVQLYEDCVNHCRQLQDPHRADPGGAQEGKHGSRGRGEGAEAQGLDPSGRLPWVSGQELMEACLSSSRERLLVVELPEWTVVEMSARLRQDFASAAFEGDLIGQSFGHLVDFDSLNALRSFSKVMSLRQGDVSSLSLVITVRTFRSKSVVERRMRMTTLHARAAGRSIFMLEAGEESRGGGGREEEEEPDWNRRDMMGYSGCFGYDFGRSTSTPYDFDRAIYEVQREPRSVTMMSMILPKLQSEASSSAVIDRVASTSAINALQKTLYSFILSHHELQIMFDNKTAHEIPFAVFLRLKLPLSLGGYRSPWVKVVEASLNGTLCGSFSGHNQRGALHAHWNQSRAEIKLTLFMMNTAGKIIHTRTWRIFAGGDIWQEGQVYRSIMEEPFVYKYVLKRVGDVDRALQADWLLQHAEESEV</sequence>
<proteinExistence type="predicted"/>
<dbReference type="EMBL" id="JH992978">
    <property type="protein sequence ID" value="EKX50629.1"/>
    <property type="molecule type" value="Genomic_DNA"/>
</dbReference>
<evidence type="ECO:0000313" key="4">
    <source>
        <dbReference type="Proteomes" id="UP000011087"/>
    </source>
</evidence>
<dbReference type="HOGENOM" id="CLU_037912_0_0_1"/>
<protein>
    <submittedName>
        <fullName evidence="2 3">Uncharacterized protein</fullName>
    </submittedName>
</protein>
<dbReference type="EnsemblProtists" id="EKX50629">
    <property type="protein sequence ID" value="EKX50629"/>
    <property type="gene ID" value="GUITHDRAFT_103850"/>
</dbReference>
<feature type="compositionally biased region" description="Basic and acidic residues" evidence="1">
    <location>
        <begin position="9"/>
        <end position="25"/>
    </location>
</feature>
<feature type="compositionally biased region" description="Basic and acidic residues" evidence="1">
    <location>
        <begin position="85"/>
        <end position="108"/>
    </location>
</feature>
<dbReference type="KEGG" id="gtt:GUITHDRAFT_103850"/>
<reference evidence="3" key="3">
    <citation type="submission" date="2015-06" db="UniProtKB">
        <authorList>
            <consortium name="EnsemblProtists"/>
        </authorList>
    </citation>
    <scope>IDENTIFICATION</scope>
</reference>
<dbReference type="Proteomes" id="UP000011087">
    <property type="component" value="Unassembled WGS sequence"/>
</dbReference>
<feature type="region of interest" description="Disordered" evidence="1">
    <location>
        <begin position="1"/>
        <end position="37"/>
    </location>
</feature>
<feature type="region of interest" description="Disordered" evidence="1">
    <location>
        <begin position="85"/>
        <end position="117"/>
    </location>
</feature>
<dbReference type="GeneID" id="17307280"/>
<accession>L1JQR0</accession>
<dbReference type="PaxDb" id="55529-EKX50629"/>
<evidence type="ECO:0000313" key="3">
    <source>
        <dbReference type="EnsemblProtists" id="EKX50629"/>
    </source>
</evidence>
<organism evidence="2">
    <name type="scientific">Guillardia theta (strain CCMP2712)</name>
    <name type="common">Cryptophyte</name>
    <dbReference type="NCBI Taxonomy" id="905079"/>
    <lineage>
        <taxon>Eukaryota</taxon>
        <taxon>Cryptophyceae</taxon>
        <taxon>Pyrenomonadales</taxon>
        <taxon>Geminigeraceae</taxon>
        <taxon>Guillardia</taxon>
    </lineage>
</organism>
<name>L1JQR0_GUITC</name>
<gene>
    <name evidence="2" type="ORF">GUITHDRAFT_103850</name>
</gene>
<reference evidence="4" key="2">
    <citation type="submission" date="2012-11" db="EMBL/GenBank/DDBJ databases">
        <authorList>
            <person name="Kuo A."/>
            <person name="Curtis B.A."/>
            <person name="Tanifuji G."/>
            <person name="Burki F."/>
            <person name="Gruber A."/>
            <person name="Irimia M."/>
            <person name="Maruyama S."/>
            <person name="Arias M.C."/>
            <person name="Ball S.G."/>
            <person name="Gile G.H."/>
            <person name="Hirakawa Y."/>
            <person name="Hopkins J.F."/>
            <person name="Rensing S.A."/>
            <person name="Schmutz J."/>
            <person name="Symeonidi A."/>
            <person name="Elias M."/>
            <person name="Eveleigh R.J."/>
            <person name="Herman E.K."/>
            <person name="Klute M.J."/>
            <person name="Nakayama T."/>
            <person name="Obornik M."/>
            <person name="Reyes-Prieto A."/>
            <person name="Armbrust E.V."/>
            <person name="Aves S.J."/>
            <person name="Beiko R.G."/>
            <person name="Coutinho P."/>
            <person name="Dacks J.B."/>
            <person name="Durnford D.G."/>
            <person name="Fast N.M."/>
            <person name="Green B.R."/>
            <person name="Grisdale C."/>
            <person name="Hempe F."/>
            <person name="Henrissat B."/>
            <person name="Hoppner M.P."/>
            <person name="Ishida K.-I."/>
            <person name="Kim E."/>
            <person name="Koreny L."/>
            <person name="Kroth P.G."/>
            <person name="Liu Y."/>
            <person name="Malik S.-B."/>
            <person name="Maier U.G."/>
            <person name="McRose D."/>
            <person name="Mock T."/>
            <person name="Neilson J.A."/>
            <person name="Onodera N.T."/>
            <person name="Poole A.M."/>
            <person name="Pritham E.J."/>
            <person name="Richards T.A."/>
            <person name="Rocap G."/>
            <person name="Roy S.W."/>
            <person name="Sarai C."/>
            <person name="Schaack S."/>
            <person name="Shirato S."/>
            <person name="Slamovits C.H."/>
            <person name="Spencer D.F."/>
            <person name="Suzuki S."/>
            <person name="Worden A.Z."/>
            <person name="Zauner S."/>
            <person name="Barry K."/>
            <person name="Bell C."/>
            <person name="Bharti A.K."/>
            <person name="Crow J.A."/>
            <person name="Grimwood J."/>
            <person name="Kramer R."/>
            <person name="Lindquist E."/>
            <person name="Lucas S."/>
            <person name="Salamov A."/>
            <person name="McFadden G.I."/>
            <person name="Lane C.E."/>
            <person name="Keeling P.J."/>
            <person name="Gray M.W."/>
            <person name="Grigoriev I.V."/>
            <person name="Archibald J.M."/>
        </authorList>
    </citation>
    <scope>NUCLEOTIDE SEQUENCE</scope>
    <source>
        <strain evidence="4">CCMP2712</strain>
    </source>
</reference>